<dbReference type="GO" id="GO:0004029">
    <property type="term" value="F:aldehyde dehydrogenase (NAD+) activity"/>
    <property type="evidence" value="ECO:0007669"/>
    <property type="project" value="TreeGrafter"/>
</dbReference>
<gene>
    <name evidence="2" type="ORF">B0T10DRAFT_608421</name>
</gene>
<dbReference type="AlphaFoldDB" id="A0A9P8W1C3"/>
<reference evidence="2 3" key="1">
    <citation type="journal article" date="2021" name="Nat. Commun.">
        <title>Genetic determinants of endophytism in the Arabidopsis root mycobiome.</title>
        <authorList>
            <person name="Mesny F."/>
            <person name="Miyauchi S."/>
            <person name="Thiergart T."/>
            <person name="Pickel B."/>
            <person name="Atanasova L."/>
            <person name="Karlsson M."/>
            <person name="Huettel B."/>
            <person name="Barry K.W."/>
            <person name="Haridas S."/>
            <person name="Chen C."/>
            <person name="Bauer D."/>
            <person name="Andreopoulos W."/>
            <person name="Pangilinan J."/>
            <person name="LaButti K."/>
            <person name="Riley R."/>
            <person name="Lipzen A."/>
            <person name="Clum A."/>
            <person name="Drula E."/>
            <person name="Henrissat B."/>
            <person name="Kohler A."/>
            <person name="Grigoriev I.V."/>
            <person name="Martin F.M."/>
            <person name="Hacquard S."/>
        </authorList>
    </citation>
    <scope>NUCLEOTIDE SEQUENCE [LARGE SCALE GENOMIC DNA]</scope>
    <source>
        <strain evidence="2 3">MPI-CAGE-CH-0241</strain>
    </source>
</reference>
<dbReference type="OrthoDB" id="2130169at2759"/>
<feature type="domain" description="NmrA-like" evidence="1">
    <location>
        <begin position="4"/>
        <end position="78"/>
    </location>
</feature>
<dbReference type="PANTHER" id="PTHR48079">
    <property type="entry name" value="PROTEIN YEEZ"/>
    <property type="match status" value="1"/>
</dbReference>
<keyword evidence="3" id="KW-1185">Reference proteome</keyword>
<proteinExistence type="predicted"/>
<dbReference type="PANTHER" id="PTHR48079:SF8">
    <property type="entry name" value="NAD(P)-BINDING DOMAIN-CONTAINING PROTEIN"/>
    <property type="match status" value="1"/>
</dbReference>
<organism evidence="2 3">
    <name type="scientific">Thelonectria olida</name>
    <dbReference type="NCBI Taxonomy" id="1576542"/>
    <lineage>
        <taxon>Eukaryota</taxon>
        <taxon>Fungi</taxon>
        <taxon>Dikarya</taxon>
        <taxon>Ascomycota</taxon>
        <taxon>Pezizomycotina</taxon>
        <taxon>Sordariomycetes</taxon>
        <taxon>Hypocreomycetidae</taxon>
        <taxon>Hypocreales</taxon>
        <taxon>Nectriaceae</taxon>
        <taxon>Thelonectria</taxon>
    </lineage>
</organism>
<evidence type="ECO:0000259" key="1">
    <source>
        <dbReference type="Pfam" id="PF05368"/>
    </source>
</evidence>
<dbReference type="Gene3D" id="3.40.50.720">
    <property type="entry name" value="NAD(P)-binding Rossmann-like Domain"/>
    <property type="match status" value="1"/>
</dbReference>
<dbReference type="Pfam" id="PF05368">
    <property type="entry name" value="NmrA"/>
    <property type="match status" value="1"/>
</dbReference>
<dbReference type="InterPro" id="IPR036291">
    <property type="entry name" value="NAD(P)-bd_dom_sf"/>
</dbReference>
<dbReference type="SUPFAM" id="SSF51735">
    <property type="entry name" value="NAD(P)-binding Rossmann-fold domains"/>
    <property type="match status" value="1"/>
</dbReference>
<accession>A0A9P8W1C3</accession>
<comment type="caution">
    <text evidence="2">The sequence shown here is derived from an EMBL/GenBank/DDBJ whole genome shotgun (WGS) entry which is preliminary data.</text>
</comment>
<sequence>MASIFLTGATGYIGGQVLQNLVQTHPEYSIAALIRDGEAAKRVTAISPNVRPVIASLDDSEVVEEEASKASVVLHLASNKHVGSFQAIKRGLAKRSSPSFWVQVSGASALAAGELSSPSFQPGQPSDAVFDDLDGIADIRSLVRAHSSRVVDNFLLDVAKENPSIKTALVLPPIIYGAGEGPVNQRSVQVPTLSKVALERGKAVRLGKGEGRWGNIHIRDLGTLFLALAEAGAEGNQDDAIWGDNGIYLTGIGEISWAEISERIGKAAHEKGLISTSEVEQIDEGEADKLLPAARVFFASNARSKSRRATEVLGWKPAQEGLEAEIPRAVLEEAERLGKAKI</sequence>
<dbReference type="EMBL" id="JAGPYM010000018">
    <property type="protein sequence ID" value="KAH6885201.1"/>
    <property type="molecule type" value="Genomic_DNA"/>
</dbReference>
<dbReference type="InterPro" id="IPR051783">
    <property type="entry name" value="NAD(P)-dependent_oxidoreduct"/>
</dbReference>
<evidence type="ECO:0000313" key="2">
    <source>
        <dbReference type="EMBL" id="KAH6885201.1"/>
    </source>
</evidence>
<dbReference type="Proteomes" id="UP000777438">
    <property type="component" value="Unassembled WGS sequence"/>
</dbReference>
<dbReference type="InterPro" id="IPR008030">
    <property type="entry name" value="NmrA-like"/>
</dbReference>
<name>A0A9P8W1C3_9HYPO</name>
<dbReference type="GO" id="GO:0005737">
    <property type="term" value="C:cytoplasm"/>
    <property type="evidence" value="ECO:0007669"/>
    <property type="project" value="TreeGrafter"/>
</dbReference>
<evidence type="ECO:0000313" key="3">
    <source>
        <dbReference type="Proteomes" id="UP000777438"/>
    </source>
</evidence>
<protein>
    <recommendedName>
        <fullName evidence="1">NmrA-like domain-containing protein</fullName>
    </recommendedName>
</protein>